<reference evidence="1 2" key="1">
    <citation type="journal article" date="2016" name="Genome Biol. Evol.">
        <title>Divergent and convergent evolution of fungal pathogenicity.</title>
        <authorList>
            <person name="Shang Y."/>
            <person name="Xiao G."/>
            <person name="Zheng P."/>
            <person name="Cen K."/>
            <person name="Zhan S."/>
            <person name="Wang C."/>
        </authorList>
    </citation>
    <scope>NUCLEOTIDE SEQUENCE [LARGE SCALE GENOMIC DNA]</scope>
    <source>
        <strain evidence="1 2">ARSEF 7405</strain>
    </source>
</reference>
<organism evidence="1 2">
    <name type="scientific">Ascosphaera apis ARSEF 7405</name>
    <dbReference type="NCBI Taxonomy" id="392613"/>
    <lineage>
        <taxon>Eukaryota</taxon>
        <taxon>Fungi</taxon>
        <taxon>Dikarya</taxon>
        <taxon>Ascomycota</taxon>
        <taxon>Pezizomycotina</taxon>
        <taxon>Eurotiomycetes</taxon>
        <taxon>Eurotiomycetidae</taxon>
        <taxon>Onygenales</taxon>
        <taxon>Ascosphaeraceae</taxon>
        <taxon>Ascosphaera</taxon>
    </lineage>
</organism>
<proteinExistence type="predicted"/>
<protein>
    <submittedName>
        <fullName evidence="1">Uncharacterized protein</fullName>
    </submittedName>
</protein>
<dbReference type="Proteomes" id="UP000242877">
    <property type="component" value="Unassembled WGS sequence"/>
</dbReference>
<dbReference type="EMBL" id="AZGZ01000023">
    <property type="protein sequence ID" value="KZZ88891.1"/>
    <property type="molecule type" value="Genomic_DNA"/>
</dbReference>
<dbReference type="VEuPathDB" id="FungiDB:AAP_04683"/>
<evidence type="ECO:0000313" key="1">
    <source>
        <dbReference type="EMBL" id="KZZ88891.1"/>
    </source>
</evidence>
<name>A0A167WIH5_9EURO</name>
<sequence length="74" mass="8421">MLHFTGTVSVWFAILKMLHNSADPVKLDGKRLIRLELGASRVASDDGSAVWYTRPKQMETMIMETVLKPEEEED</sequence>
<gene>
    <name evidence="1" type="ORF">AAP_04683</name>
</gene>
<evidence type="ECO:0000313" key="2">
    <source>
        <dbReference type="Proteomes" id="UP000242877"/>
    </source>
</evidence>
<dbReference type="AlphaFoldDB" id="A0A167WIH5"/>
<comment type="caution">
    <text evidence="1">The sequence shown here is derived from an EMBL/GenBank/DDBJ whole genome shotgun (WGS) entry which is preliminary data.</text>
</comment>
<accession>A0A167WIH5</accession>
<keyword evidence="2" id="KW-1185">Reference proteome</keyword>